<dbReference type="Proteomes" id="UP000826195">
    <property type="component" value="Unassembled WGS sequence"/>
</dbReference>
<keyword evidence="2" id="KW-1185">Reference proteome</keyword>
<reference evidence="1 2" key="1">
    <citation type="journal article" date="2021" name="J. Hered.">
        <title>A chromosome-level genome assembly of the parasitoid wasp, Cotesia glomerata (Hymenoptera: Braconidae).</title>
        <authorList>
            <person name="Pinto B.J."/>
            <person name="Weis J.J."/>
            <person name="Gamble T."/>
            <person name="Ode P.J."/>
            <person name="Paul R."/>
            <person name="Zaspel J.M."/>
        </authorList>
    </citation>
    <scope>NUCLEOTIDE SEQUENCE [LARGE SCALE GENOMIC DNA]</scope>
    <source>
        <strain evidence="1">CgM1</strain>
    </source>
</reference>
<organism evidence="1 2">
    <name type="scientific">Cotesia glomerata</name>
    <name type="common">Lepidopteran parasitic wasp</name>
    <name type="synonym">Apanteles glomeratus</name>
    <dbReference type="NCBI Taxonomy" id="32391"/>
    <lineage>
        <taxon>Eukaryota</taxon>
        <taxon>Metazoa</taxon>
        <taxon>Ecdysozoa</taxon>
        <taxon>Arthropoda</taxon>
        <taxon>Hexapoda</taxon>
        <taxon>Insecta</taxon>
        <taxon>Pterygota</taxon>
        <taxon>Neoptera</taxon>
        <taxon>Endopterygota</taxon>
        <taxon>Hymenoptera</taxon>
        <taxon>Apocrita</taxon>
        <taxon>Ichneumonoidea</taxon>
        <taxon>Braconidae</taxon>
        <taxon>Microgastrinae</taxon>
        <taxon>Cotesia</taxon>
    </lineage>
</organism>
<evidence type="ECO:0000313" key="1">
    <source>
        <dbReference type="EMBL" id="KAH0566939.1"/>
    </source>
</evidence>
<gene>
    <name evidence="1" type="ORF">KQX54_005644</name>
</gene>
<name>A0AAV7J4B5_COTGL</name>
<dbReference type="AlphaFoldDB" id="A0AAV7J4B5"/>
<comment type="caution">
    <text evidence="1">The sequence shown here is derived from an EMBL/GenBank/DDBJ whole genome shotgun (WGS) entry which is preliminary data.</text>
</comment>
<accession>A0AAV7J4B5</accession>
<sequence length="134" mass="15286">MERKTESYDLRSRDFWLQQTSSTLTQFEDTGCLLGVTGRAQASPLDLYAYRLAKDQQTRRDARPISAARPAAAVEIQQNGNRVVSFPRDSVGGNVFIFSVSVSVPGLYVQHYRYSYNTFLLRTIQQLLNRTLFL</sequence>
<protein>
    <submittedName>
        <fullName evidence="1">Uncharacterized protein</fullName>
    </submittedName>
</protein>
<evidence type="ECO:0000313" key="2">
    <source>
        <dbReference type="Proteomes" id="UP000826195"/>
    </source>
</evidence>
<proteinExistence type="predicted"/>
<dbReference type="EMBL" id="JAHXZJ010000001">
    <property type="protein sequence ID" value="KAH0566939.1"/>
    <property type="molecule type" value="Genomic_DNA"/>
</dbReference>